<dbReference type="InterPro" id="IPR055414">
    <property type="entry name" value="LRR_R13L4/SHOC2-like"/>
</dbReference>
<dbReference type="GO" id="GO:0043531">
    <property type="term" value="F:ADP binding"/>
    <property type="evidence" value="ECO:0007669"/>
    <property type="project" value="InterPro"/>
</dbReference>
<sequence length="801" mass="91526">MAADLVGGAVLGAILGELLEAVLRAKNRTFMFKSILKRMECTLETVTPIVKEIEELNKVLDRRNEEMGIIMKEIRKGKKLVLECSGMQWYYACWRTPKYAGKLIKLEKSLKLFFQIVMQAQRARDGKEALLEMKDLRMDLKRLGLNANNKRAHSVNGYSPPLVIPEPPTNPVGLKVPLEELKMELFNDGASIVVLSAPPGCGKTTLAKLLCHDEQVKEKFRDNIFFVIVSRKPTMEDIVQKLFQHKDYEMPWFQNDEHIVYHLEQFLKRLAPDPILLVLDDIWHDSESLLDKFKFQIPNYKILVTSRSAFPRFGSNSTYKLKPLNDKDATTLFRNSASLPEKLCDIDEDVVDKIVKGCKGIPLALKVVGRSLCGEPEEIWKRREMELSKGNTIFEYSDILNCLQSSLDALDSSIIIKECYMDLCAFPEDQRIPVTALIDTWAELYELDEDGVYAVANLYELSTRNLIDLVVTRKDRNGSYNQHFVIQHDLLRELAIRQNSFESFEQTKRLVLDTSAGDASNWWMGQKQPSIVCRLLSISTDEKFASIWCSIQAPEAEITCVLGENEEIKSSGPHKLQFLPYFNRKFPSSWCCIQFEEDQIGEDFNSFLWLHLYRVQESTEDNIGEAFSSTSAIKVSEALPNLVELNIDYCNDFTELPVGLCQLIQLKKFSVTNCHKLATLPKEIGKLINLEVVRLSSCIELLGLPNTIESLQKLSTLDISECSEIRKLPGQIGDLHNLRKLHMMGCSNDIELPPSLLNLEHLKEVICDEEIASLWEPFAEHLKKLKIKVHKEDINLNWLCN</sequence>
<dbReference type="PANTHER" id="PTHR36766:SF3">
    <property type="entry name" value="RPW8 DOMAIN-CONTAINING PROTEIN"/>
    <property type="match status" value="1"/>
</dbReference>
<keyword evidence="2" id="KW-0677">Repeat</keyword>
<dbReference type="PANTHER" id="PTHR36766">
    <property type="entry name" value="PLANT BROAD-SPECTRUM MILDEW RESISTANCE PROTEIN RPW8"/>
    <property type="match status" value="1"/>
</dbReference>
<dbReference type="InterPro" id="IPR032675">
    <property type="entry name" value="LRR_dom_sf"/>
</dbReference>
<feature type="domain" description="RPW8" evidence="4">
    <location>
        <begin position="1"/>
        <end position="152"/>
    </location>
</feature>
<dbReference type="EMBL" id="EQ973892">
    <property type="protein sequence ID" value="EEF40015.1"/>
    <property type="molecule type" value="Genomic_DNA"/>
</dbReference>
<dbReference type="InParanoid" id="B9S8L2"/>
<evidence type="ECO:0000256" key="1">
    <source>
        <dbReference type="ARBA" id="ARBA00008894"/>
    </source>
</evidence>
<dbReference type="FunCoup" id="B9S8L2">
    <property type="interactions" value="253"/>
</dbReference>
<dbReference type="Gene3D" id="1.10.10.10">
    <property type="entry name" value="Winged helix-like DNA-binding domain superfamily/Winged helix DNA-binding domain"/>
    <property type="match status" value="1"/>
</dbReference>
<dbReference type="GO" id="GO:0006952">
    <property type="term" value="P:defense response"/>
    <property type="evidence" value="ECO:0007669"/>
    <property type="project" value="UniProtKB-KW"/>
</dbReference>
<accession>B9S8L2</accession>
<dbReference type="AlphaFoldDB" id="B9S8L2"/>
<dbReference type="Pfam" id="PF00931">
    <property type="entry name" value="NB-ARC"/>
    <property type="match status" value="1"/>
</dbReference>
<dbReference type="Proteomes" id="UP000008311">
    <property type="component" value="Unassembled WGS sequence"/>
</dbReference>
<evidence type="ECO:0000259" key="4">
    <source>
        <dbReference type="PROSITE" id="PS51153"/>
    </source>
</evidence>
<dbReference type="InterPro" id="IPR002182">
    <property type="entry name" value="NB-ARC"/>
</dbReference>
<protein>
    <submittedName>
        <fullName evidence="5">Disease resistance protein ADR1, putative</fullName>
    </submittedName>
</protein>
<comment type="similarity">
    <text evidence="1">Belongs to the disease resistance NB-LRR family.</text>
</comment>
<dbReference type="Gene3D" id="3.40.50.300">
    <property type="entry name" value="P-loop containing nucleotide triphosphate hydrolases"/>
    <property type="match status" value="1"/>
</dbReference>
<reference evidence="6" key="1">
    <citation type="journal article" date="2010" name="Nat. Biotechnol.">
        <title>Draft genome sequence of the oilseed species Ricinus communis.</title>
        <authorList>
            <person name="Chan A.P."/>
            <person name="Crabtree J."/>
            <person name="Zhao Q."/>
            <person name="Lorenzi H."/>
            <person name="Orvis J."/>
            <person name="Puiu D."/>
            <person name="Melake-Berhan A."/>
            <person name="Jones K.M."/>
            <person name="Redman J."/>
            <person name="Chen G."/>
            <person name="Cahoon E.B."/>
            <person name="Gedil M."/>
            <person name="Stanke M."/>
            <person name="Haas B.J."/>
            <person name="Wortman J.R."/>
            <person name="Fraser-Liggett C.M."/>
            <person name="Ravel J."/>
            <person name="Rabinowicz P.D."/>
        </authorList>
    </citation>
    <scope>NUCLEOTIDE SEQUENCE [LARGE SCALE GENOMIC DNA]</scope>
    <source>
        <strain evidence="6">cv. Hale</strain>
    </source>
</reference>
<keyword evidence="6" id="KW-1185">Reference proteome</keyword>
<name>B9S8L2_RICCO</name>
<gene>
    <name evidence="5" type="ORF">RCOM_0602290</name>
</gene>
<dbReference type="PROSITE" id="PS51153">
    <property type="entry name" value="RPW8"/>
    <property type="match status" value="1"/>
</dbReference>
<dbReference type="Pfam" id="PF23598">
    <property type="entry name" value="LRR_14"/>
    <property type="match status" value="1"/>
</dbReference>
<dbReference type="Gene3D" id="3.80.10.10">
    <property type="entry name" value="Ribonuclease Inhibitor"/>
    <property type="match status" value="1"/>
</dbReference>
<evidence type="ECO:0000313" key="5">
    <source>
        <dbReference type="EMBL" id="EEF40015.1"/>
    </source>
</evidence>
<dbReference type="InterPro" id="IPR027417">
    <property type="entry name" value="P-loop_NTPase"/>
</dbReference>
<keyword evidence="3" id="KW-0611">Plant defense</keyword>
<proteinExistence type="inferred from homology"/>
<dbReference type="InterPro" id="IPR008808">
    <property type="entry name" value="Powdery_mildew-R_dom"/>
</dbReference>
<dbReference type="SUPFAM" id="SSF52540">
    <property type="entry name" value="P-loop containing nucleoside triphosphate hydrolases"/>
    <property type="match status" value="1"/>
</dbReference>
<dbReference type="PRINTS" id="PR00364">
    <property type="entry name" value="DISEASERSIST"/>
</dbReference>
<evidence type="ECO:0000256" key="3">
    <source>
        <dbReference type="ARBA" id="ARBA00022821"/>
    </source>
</evidence>
<dbReference type="Pfam" id="PF05659">
    <property type="entry name" value="RPW8"/>
    <property type="match status" value="1"/>
</dbReference>
<evidence type="ECO:0000256" key="2">
    <source>
        <dbReference type="ARBA" id="ARBA00022737"/>
    </source>
</evidence>
<dbReference type="eggNOG" id="ENOG502QSSA">
    <property type="taxonomic scope" value="Eukaryota"/>
</dbReference>
<organism evidence="5 6">
    <name type="scientific">Ricinus communis</name>
    <name type="common">Castor bean</name>
    <dbReference type="NCBI Taxonomy" id="3988"/>
    <lineage>
        <taxon>Eukaryota</taxon>
        <taxon>Viridiplantae</taxon>
        <taxon>Streptophyta</taxon>
        <taxon>Embryophyta</taxon>
        <taxon>Tracheophyta</taxon>
        <taxon>Spermatophyta</taxon>
        <taxon>Magnoliopsida</taxon>
        <taxon>eudicotyledons</taxon>
        <taxon>Gunneridae</taxon>
        <taxon>Pentapetalae</taxon>
        <taxon>rosids</taxon>
        <taxon>fabids</taxon>
        <taxon>Malpighiales</taxon>
        <taxon>Euphorbiaceae</taxon>
        <taxon>Acalyphoideae</taxon>
        <taxon>Acalypheae</taxon>
        <taxon>Ricinus</taxon>
    </lineage>
</organism>
<dbReference type="SUPFAM" id="SSF52047">
    <property type="entry name" value="RNI-like"/>
    <property type="match status" value="1"/>
</dbReference>
<evidence type="ECO:0000313" key="6">
    <source>
        <dbReference type="Proteomes" id="UP000008311"/>
    </source>
</evidence>
<dbReference type="InterPro" id="IPR036388">
    <property type="entry name" value="WH-like_DNA-bd_sf"/>
</dbReference>